<dbReference type="OrthoDB" id="3540663at2"/>
<dbReference type="EMBL" id="SZQA01000006">
    <property type="protein sequence ID" value="TKK89621.1"/>
    <property type="molecule type" value="Genomic_DNA"/>
</dbReference>
<accession>A0A4U3MJR5</accession>
<organism evidence="1 2">
    <name type="scientific">Herbidospora galbida</name>
    <dbReference type="NCBI Taxonomy" id="2575442"/>
    <lineage>
        <taxon>Bacteria</taxon>
        <taxon>Bacillati</taxon>
        <taxon>Actinomycetota</taxon>
        <taxon>Actinomycetes</taxon>
        <taxon>Streptosporangiales</taxon>
        <taxon>Streptosporangiaceae</taxon>
        <taxon>Herbidospora</taxon>
    </lineage>
</organism>
<sequence length="84" mass="9011">MAMVEPHDIRSLLASEIPDAALVVDDGRVRIVSQEHAHHAVVVVTKQTLVDKLDAGGMSPDELTDDHVKHMAAALDQLAQKPGV</sequence>
<gene>
    <name evidence="1" type="ORF">FDA94_09570</name>
</gene>
<dbReference type="AlphaFoldDB" id="A0A4U3MJR5"/>
<name>A0A4U3MJR5_9ACTN</name>
<proteinExistence type="predicted"/>
<dbReference type="Proteomes" id="UP000308705">
    <property type="component" value="Unassembled WGS sequence"/>
</dbReference>
<dbReference type="RefSeq" id="WP_137246679.1">
    <property type="nucleotide sequence ID" value="NZ_SZQA01000006.1"/>
</dbReference>
<comment type="caution">
    <text evidence="1">The sequence shown here is derived from an EMBL/GenBank/DDBJ whole genome shotgun (WGS) entry which is preliminary data.</text>
</comment>
<protein>
    <submittedName>
        <fullName evidence="1">Uncharacterized protein</fullName>
    </submittedName>
</protein>
<keyword evidence="2" id="KW-1185">Reference proteome</keyword>
<reference evidence="1 2" key="1">
    <citation type="submission" date="2019-04" db="EMBL/GenBank/DDBJ databases">
        <title>Herbidospora sp. NEAU-GS14.nov., a novel actinomycete isolated from soil.</title>
        <authorList>
            <person name="Han L."/>
        </authorList>
    </citation>
    <scope>NUCLEOTIDE SEQUENCE [LARGE SCALE GENOMIC DNA]</scope>
    <source>
        <strain evidence="1 2">NEAU-GS14</strain>
    </source>
</reference>
<evidence type="ECO:0000313" key="1">
    <source>
        <dbReference type="EMBL" id="TKK89621.1"/>
    </source>
</evidence>
<evidence type="ECO:0000313" key="2">
    <source>
        <dbReference type="Proteomes" id="UP000308705"/>
    </source>
</evidence>